<comment type="catalytic activity">
    <reaction evidence="1">
        <text>ATP + protein L-histidine = ADP + protein N-phospho-L-histidine.</text>
        <dbReference type="EC" id="2.7.13.3"/>
    </reaction>
</comment>
<dbReference type="InterPro" id="IPR003661">
    <property type="entry name" value="HisK_dim/P_dom"/>
</dbReference>
<dbReference type="SMART" id="SM00091">
    <property type="entry name" value="PAS"/>
    <property type="match status" value="3"/>
</dbReference>
<keyword evidence="3" id="KW-0597">Phosphoprotein</keyword>
<gene>
    <name evidence="8" type="ORF">J2I46_10525</name>
</gene>
<dbReference type="InterPro" id="IPR004358">
    <property type="entry name" value="Sig_transdc_His_kin-like_C"/>
</dbReference>
<keyword evidence="6" id="KW-0175">Coiled coil</keyword>
<feature type="coiled-coil region" evidence="6">
    <location>
        <begin position="644"/>
        <end position="671"/>
    </location>
</feature>
<dbReference type="SMART" id="SM00388">
    <property type="entry name" value="HisKA"/>
    <property type="match status" value="1"/>
</dbReference>
<dbReference type="Gene3D" id="3.30.565.10">
    <property type="entry name" value="Histidine kinase-like ATPase, C-terminal domain"/>
    <property type="match status" value="1"/>
</dbReference>
<evidence type="ECO:0000256" key="3">
    <source>
        <dbReference type="ARBA" id="ARBA00022553"/>
    </source>
</evidence>
<dbReference type="CDD" id="cd00082">
    <property type="entry name" value="HisKA"/>
    <property type="match status" value="1"/>
</dbReference>
<dbReference type="Gene3D" id="3.30.450.20">
    <property type="entry name" value="PAS domain"/>
    <property type="match status" value="4"/>
</dbReference>
<dbReference type="PRINTS" id="PR00344">
    <property type="entry name" value="BCTRLSENSOR"/>
</dbReference>
<accession>A0ABS3JIF1</accession>
<dbReference type="PROSITE" id="PS50109">
    <property type="entry name" value="HIS_KIN"/>
    <property type="match status" value="1"/>
</dbReference>
<dbReference type="Pfam" id="PF02518">
    <property type="entry name" value="HATPase_c"/>
    <property type="match status" value="1"/>
</dbReference>
<keyword evidence="5" id="KW-0418">Kinase</keyword>
<dbReference type="SUPFAM" id="SSF55874">
    <property type="entry name" value="ATPase domain of HSP90 chaperone/DNA topoisomerase II/histidine kinase"/>
    <property type="match status" value="1"/>
</dbReference>
<organism evidence="8 9">
    <name type="scientific">Fibrella forsythiae</name>
    <dbReference type="NCBI Taxonomy" id="2817061"/>
    <lineage>
        <taxon>Bacteria</taxon>
        <taxon>Pseudomonadati</taxon>
        <taxon>Bacteroidota</taxon>
        <taxon>Cytophagia</taxon>
        <taxon>Cytophagales</taxon>
        <taxon>Spirosomataceae</taxon>
        <taxon>Fibrella</taxon>
    </lineage>
</organism>
<dbReference type="Pfam" id="PF00512">
    <property type="entry name" value="HisKA"/>
    <property type="match status" value="1"/>
</dbReference>
<dbReference type="InterPro" id="IPR035965">
    <property type="entry name" value="PAS-like_dom_sf"/>
</dbReference>
<dbReference type="CDD" id="cd00130">
    <property type="entry name" value="PAS"/>
    <property type="match status" value="1"/>
</dbReference>
<dbReference type="Gene3D" id="1.10.287.130">
    <property type="match status" value="1"/>
</dbReference>
<dbReference type="InterPro" id="IPR036890">
    <property type="entry name" value="HATPase_C_sf"/>
</dbReference>
<sequence>MLPESSNDLSLSALLDVLPEAIAWLKPVYNADNELINLQFVYVNEVIRAQSRITNYAIEPGTFFLDDTEVRPAYFQQHFSLLSQVLQTGVTQTYTQFNELLNGWYTITHRLMDGGVLSVARNVSEEMQAAKALEEQASLTQAMLNGSQAGVLLLQAIYNVQEQIDDFLIIAANKPMGEISNFDPKAIIGQPMERVYPNYRQSEFFRLYCQTFIDGEPRRAEYYYEDAIRKGWFEASINKQGNYLVLTVTKTTETHEFHATVEQAARNLQSVIDHSQTGIFVFSPVFDPLGEQIIDFRFKTINRMVAALVGQTPDGITGQVASDWFISYRETGLFDKYRHTYLTGEPQRFDINYNVDGFDVWFDVQSVRVDNDVLVTFTDYTLLKHAQQTLEQQANQTRKQTELLNSVLDGSESGIMAFEAVRDPELNTIVDFRFVVVNKACESILGLPIEPLVGKSLYEVFPGNWETGLFELYAHTTETGQPGRTEVYYNHDGLDFWLTISAQQLGDGFVVTFSDISALKRANRAVEDAAGELITVVDTSQTGIFLFEPIFDKQGTVTDFRFKLANKQLGTYINKDSREITGKLGSQLFPDYVSNGLFERYRATYLTGQNQRFDFHYDDGGIDAWLDIMVTKMEGGILVTFTDYTALKQLQHQLENTIADLKRTNDNLEQFAYVASHDLQEPLRKIRSFGDVLKGSFGHQLNDEGTGLIDRMQTAANRMSGLIRDLLAYSRLASRKENLEAISLQTVLSRVLDDLDLSILETGAVIHAGPLPTVCGDDFQLRQLLQNLLSNALKFRPEGSSPVVHIQSERVPAATLPADVKPLQQADYYERIELSDNGIGFEQKYVDRIFQVFQRLHGRSKYEGTGIGLAIVQKVVENHGGAIVATSEPGKGATFTIYLPAI</sequence>
<reference evidence="8 9" key="1">
    <citation type="submission" date="2021-03" db="EMBL/GenBank/DDBJ databases">
        <title>Fibrella sp. HMF5405 genome sequencing and assembly.</title>
        <authorList>
            <person name="Kang H."/>
            <person name="Kim H."/>
            <person name="Bae S."/>
            <person name="Joh K."/>
        </authorList>
    </citation>
    <scope>NUCLEOTIDE SEQUENCE [LARGE SCALE GENOMIC DNA]</scope>
    <source>
        <strain evidence="8 9">HMF5405</strain>
    </source>
</reference>
<dbReference type="InterPro" id="IPR000014">
    <property type="entry name" value="PAS"/>
</dbReference>
<evidence type="ECO:0000313" key="9">
    <source>
        <dbReference type="Proteomes" id="UP000664628"/>
    </source>
</evidence>
<dbReference type="PANTHER" id="PTHR43304">
    <property type="entry name" value="PHYTOCHROME-LIKE PROTEIN CPH1"/>
    <property type="match status" value="1"/>
</dbReference>
<evidence type="ECO:0000256" key="5">
    <source>
        <dbReference type="ARBA" id="ARBA00022777"/>
    </source>
</evidence>
<keyword evidence="4" id="KW-0808">Transferase</keyword>
<dbReference type="Pfam" id="PF13426">
    <property type="entry name" value="PAS_9"/>
    <property type="match status" value="1"/>
</dbReference>
<dbReference type="InterPro" id="IPR036097">
    <property type="entry name" value="HisK_dim/P_sf"/>
</dbReference>
<dbReference type="SUPFAM" id="SSF55785">
    <property type="entry name" value="PYP-like sensor domain (PAS domain)"/>
    <property type="match status" value="4"/>
</dbReference>
<protein>
    <recommendedName>
        <fullName evidence="2">histidine kinase</fullName>
        <ecNumber evidence="2">2.7.13.3</ecNumber>
    </recommendedName>
</protein>
<evidence type="ECO:0000313" key="8">
    <source>
        <dbReference type="EMBL" id="MBO0949019.1"/>
    </source>
</evidence>
<comment type="caution">
    <text evidence="8">The sequence shown here is derived from an EMBL/GenBank/DDBJ whole genome shotgun (WGS) entry which is preliminary data.</text>
</comment>
<dbReference type="PANTHER" id="PTHR43304:SF1">
    <property type="entry name" value="PAC DOMAIN-CONTAINING PROTEIN"/>
    <property type="match status" value="1"/>
</dbReference>
<evidence type="ECO:0000256" key="2">
    <source>
        <dbReference type="ARBA" id="ARBA00012438"/>
    </source>
</evidence>
<dbReference type="EC" id="2.7.13.3" evidence="2"/>
<dbReference type="SMART" id="SM00387">
    <property type="entry name" value="HATPase_c"/>
    <property type="match status" value="1"/>
</dbReference>
<evidence type="ECO:0000256" key="1">
    <source>
        <dbReference type="ARBA" id="ARBA00000085"/>
    </source>
</evidence>
<keyword evidence="9" id="KW-1185">Reference proteome</keyword>
<dbReference type="InterPro" id="IPR003594">
    <property type="entry name" value="HATPase_dom"/>
</dbReference>
<evidence type="ECO:0000256" key="6">
    <source>
        <dbReference type="SAM" id="Coils"/>
    </source>
</evidence>
<name>A0ABS3JIF1_9BACT</name>
<proteinExistence type="predicted"/>
<evidence type="ECO:0000256" key="4">
    <source>
        <dbReference type="ARBA" id="ARBA00022679"/>
    </source>
</evidence>
<dbReference type="SUPFAM" id="SSF47384">
    <property type="entry name" value="Homodimeric domain of signal transducing histidine kinase"/>
    <property type="match status" value="1"/>
</dbReference>
<dbReference type="InterPro" id="IPR005467">
    <property type="entry name" value="His_kinase_dom"/>
</dbReference>
<dbReference type="NCBIfam" id="TIGR00229">
    <property type="entry name" value="sensory_box"/>
    <property type="match status" value="1"/>
</dbReference>
<evidence type="ECO:0000259" key="7">
    <source>
        <dbReference type="PROSITE" id="PS50109"/>
    </source>
</evidence>
<dbReference type="Proteomes" id="UP000664628">
    <property type="component" value="Unassembled WGS sequence"/>
</dbReference>
<feature type="domain" description="Histidine kinase" evidence="7">
    <location>
        <begin position="674"/>
        <end position="902"/>
    </location>
</feature>
<dbReference type="RefSeq" id="WP_207328954.1">
    <property type="nucleotide sequence ID" value="NZ_JAFMYW010000002.1"/>
</dbReference>
<dbReference type="InterPro" id="IPR052162">
    <property type="entry name" value="Sensor_kinase/Photoreceptor"/>
</dbReference>
<dbReference type="EMBL" id="JAFMYW010000002">
    <property type="protein sequence ID" value="MBO0949019.1"/>
    <property type="molecule type" value="Genomic_DNA"/>
</dbReference>